<dbReference type="GeneID" id="96599981"/>
<feature type="transmembrane region" description="Helical" evidence="2">
    <location>
        <begin position="140"/>
        <end position="157"/>
    </location>
</feature>
<protein>
    <submittedName>
        <fullName evidence="4">Transglutaminase</fullName>
    </submittedName>
</protein>
<dbReference type="InterPro" id="IPR021878">
    <property type="entry name" value="TgpA_N"/>
</dbReference>
<feature type="transmembrane region" description="Helical" evidence="2">
    <location>
        <begin position="164"/>
        <end position="181"/>
    </location>
</feature>
<proteinExistence type="predicted"/>
<reference evidence="5" key="1">
    <citation type="submission" date="2015-07" db="EMBL/GenBank/DDBJ databases">
        <authorList>
            <consortium name="Consortium for Microbial Forensics and Genomics (microFORGE)"/>
            <person name="Knight B.M."/>
            <person name="Roberts D.P."/>
            <person name="Lin D."/>
            <person name="Hari K."/>
            <person name="Fletcher J."/>
            <person name="Melcher U."/>
            <person name="Blagden T."/>
            <person name="Winegar R.A."/>
        </authorList>
    </citation>
    <scope>NUCLEOTIDE SEQUENCE [LARGE SCALE GENOMIC DNA]</scope>
    <source>
        <strain evidence="5">DSM 23493</strain>
    </source>
</reference>
<dbReference type="SUPFAM" id="SSF54001">
    <property type="entry name" value="Cysteine proteinases"/>
    <property type="match status" value="1"/>
</dbReference>
<evidence type="ECO:0000256" key="2">
    <source>
        <dbReference type="SAM" id="Phobius"/>
    </source>
</evidence>
<dbReference type="InterPro" id="IPR038765">
    <property type="entry name" value="Papain-like_cys_pep_sf"/>
</dbReference>
<dbReference type="InterPro" id="IPR002931">
    <property type="entry name" value="Transglutaminase-like"/>
</dbReference>
<dbReference type="PANTHER" id="PTHR42736">
    <property type="entry name" value="PROTEIN-GLUTAMINE GAMMA-GLUTAMYLTRANSFERASE"/>
    <property type="match status" value="1"/>
</dbReference>
<dbReference type="Gene3D" id="3.10.620.30">
    <property type="match status" value="1"/>
</dbReference>
<dbReference type="AlphaFoldDB" id="A0A0K9F5M2"/>
<gene>
    <name evidence="4" type="ORF">ACZ11_17295</name>
</gene>
<feature type="transmembrane region" description="Helical" evidence="2">
    <location>
        <begin position="37"/>
        <end position="56"/>
    </location>
</feature>
<dbReference type="PANTHER" id="PTHR42736:SF1">
    <property type="entry name" value="PROTEIN-GLUTAMINE GAMMA-GLUTAMYLTRANSFERASE"/>
    <property type="match status" value="1"/>
</dbReference>
<comment type="caution">
    <text evidence="4">The sequence shown here is derived from an EMBL/GenBank/DDBJ whole genome shotgun (WGS) entry which is preliminary data.</text>
</comment>
<feature type="domain" description="Transglutaminase-like" evidence="3">
    <location>
        <begin position="472"/>
        <end position="546"/>
    </location>
</feature>
<dbReference type="Proteomes" id="UP000037326">
    <property type="component" value="Unassembled WGS sequence"/>
</dbReference>
<keyword evidence="2" id="KW-1133">Transmembrane helix</keyword>
<dbReference type="RefSeq" id="WP_049667790.1">
    <property type="nucleotide sequence ID" value="NZ_LFXJ01000009.1"/>
</dbReference>
<feature type="region of interest" description="Disordered" evidence="1">
    <location>
        <begin position="561"/>
        <end position="594"/>
    </location>
</feature>
<dbReference type="PATRIC" id="fig|582475.4.peg.5286"/>
<dbReference type="Pfam" id="PF13559">
    <property type="entry name" value="DUF4129"/>
    <property type="match status" value="1"/>
</dbReference>
<feature type="compositionally biased region" description="Basic and acidic residues" evidence="1">
    <location>
        <begin position="570"/>
        <end position="589"/>
    </location>
</feature>
<evidence type="ECO:0000256" key="1">
    <source>
        <dbReference type="SAM" id="MobiDB-lite"/>
    </source>
</evidence>
<feature type="transmembrane region" description="Helical" evidence="2">
    <location>
        <begin position="12"/>
        <end position="30"/>
    </location>
</feature>
<name>A0A0K9F5M2_9BACI</name>
<keyword evidence="2" id="KW-0812">Transmembrane</keyword>
<dbReference type="InterPro" id="IPR025403">
    <property type="entry name" value="TgpA-like_C"/>
</dbReference>
<feature type="transmembrane region" description="Helical" evidence="2">
    <location>
        <begin position="68"/>
        <end position="92"/>
    </location>
</feature>
<accession>A0A0K9F5M2</accession>
<evidence type="ECO:0000259" key="3">
    <source>
        <dbReference type="SMART" id="SM00460"/>
    </source>
</evidence>
<organism evidence="4 5">
    <name type="scientific">Lysinibacillus xylanilyticus</name>
    <dbReference type="NCBI Taxonomy" id="582475"/>
    <lineage>
        <taxon>Bacteria</taxon>
        <taxon>Bacillati</taxon>
        <taxon>Bacillota</taxon>
        <taxon>Bacilli</taxon>
        <taxon>Bacillales</taxon>
        <taxon>Bacillaceae</taxon>
        <taxon>Lysinibacillus</taxon>
    </lineage>
</organism>
<dbReference type="InterPro" id="IPR052901">
    <property type="entry name" value="Bact_TGase-like"/>
</dbReference>
<sequence length="728" mass="83157">MKKSQGDFIELTIAYVIIFLILREWLIPVMELTNTSLNHLFLVFIGLSLVLSLFQIHPLLSGLVKFGYITWFIVFVYSESPFISGQTLPFLMHELKWNMTKILSGDFGQVSDSFRTVLFLVLIWMLIYLIHHWITVRKNIIYFFALTVFFIATLDTFSDYDGKVAIVKVIVLGLIMTGLLFVKRLWLQTDAPSNEIGKWKLAIPMIVSVMLVSSVAFFLPKTGSIWADPVPFIKGVAGQGNFGTGAKKVGYSEDDSRLGGPFQGDNTLIFTATSRDRHYWRIDTKDTYTSKGWILSEGNFGKNVYQTNTPIQTSLQVGSPEKERQIQIDIASPMPFLLQTYGMISVSAQDSPLFIQDERTEKIAIEQQNGESKLLSNYTISYSEAEYSMKQLQMSEPSSLEKLDTSFNRFLQLPNTLPQRVVDLANDITKDKASVYDQIKAVEKYFSSHGFRYDKKEVAIPAEGQDYADQFLFDTKVGYCDNFSTSMVVLLRSAGIPARWVKGFAPGEPGQITNGLQEYQITNDNAHSWVEAYVPGTGWMEFEPTIGFAGNENIDYDIEQDTPQQEQELQPEKKQEQPKKEEQEPKKETSSSTSYSFDLGWTWMKKFTYVWIALGILMILGGIALFMQRKTWIPKMQVRAFRKKEADWTNFDASYQVLTKQLSRIGLRRKDGETLRAFAERVDEALETGAMQKLTAVYEQHIYGKDKQEVDLVKLKESWENLINRTIS</sequence>
<evidence type="ECO:0000313" key="4">
    <source>
        <dbReference type="EMBL" id="KMY29894.1"/>
    </source>
</evidence>
<feature type="transmembrane region" description="Helical" evidence="2">
    <location>
        <begin position="607"/>
        <end position="627"/>
    </location>
</feature>
<evidence type="ECO:0000313" key="5">
    <source>
        <dbReference type="Proteomes" id="UP000037326"/>
    </source>
</evidence>
<feature type="transmembrane region" description="Helical" evidence="2">
    <location>
        <begin position="201"/>
        <end position="219"/>
    </location>
</feature>
<dbReference type="Pfam" id="PF01841">
    <property type="entry name" value="Transglut_core"/>
    <property type="match status" value="1"/>
</dbReference>
<dbReference type="OrthoDB" id="9804872at2"/>
<dbReference type="SMART" id="SM00460">
    <property type="entry name" value="TGc"/>
    <property type="match status" value="1"/>
</dbReference>
<dbReference type="EMBL" id="LFXJ01000009">
    <property type="protein sequence ID" value="KMY29894.1"/>
    <property type="molecule type" value="Genomic_DNA"/>
</dbReference>
<feature type="transmembrane region" description="Helical" evidence="2">
    <location>
        <begin position="113"/>
        <end position="134"/>
    </location>
</feature>
<dbReference type="Pfam" id="PF11992">
    <property type="entry name" value="TgpA_N"/>
    <property type="match status" value="1"/>
</dbReference>
<keyword evidence="2" id="KW-0472">Membrane</keyword>